<keyword evidence="1" id="KW-0812">Transmembrane</keyword>
<dbReference type="PANTHER" id="PTHR36698">
    <property type="entry name" value="BLL5892 PROTEIN"/>
    <property type="match status" value="1"/>
</dbReference>
<feature type="transmembrane region" description="Helical" evidence="1">
    <location>
        <begin position="7"/>
        <end position="30"/>
    </location>
</feature>
<dbReference type="Proteomes" id="UP000199239">
    <property type="component" value="Unassembled WGS sequence"/>
</dbReference>
<keyword evidence="1" id="KW-0472">Membrane</keyword>
<dbReference type="STRING" id="394264.SAMN04488040_0885"/>
<dbReference type="RefSeq" id="WP_245764176.1">
    <property type="nucleotide sequence ID" value="NZ_FPAJ01000001.1"/>
</dbReference>
<organism evidence="3 4">
    <name type="scientific">Sulfitobacter marinus</name>
    <dbReference type="NCBI Taxonomy" id="394264"/>
    <lineage>
        <taxon>Bacteria</taxon>
        <taxon>Pseudomonadati</taxon>
        <taxon>Pseudomonadota</taxon>
        <taxon>Alphaproteobacteria</taxon>
        <taxon>Rhodobacterales</taxon>
        <taxon>Roseobacteraceae</taxon>
        <taxon>Sulfitobacter</taxon>
    </lineage>
</organism>
<reference evidence="4" key="1">
    <citation type="submission" date="2016-10" db="EMBL/GenBank/DDBJ databases">
        <authorList>
            <person name="Varghese N."/>
            <person name="Submissions S."/>
        </authorList>
    </citation>
    <scope>NUCLEOTIDE SEQUENCE [LARGE SCALE GENOMIC DNA]</scope>
    <source>
        <strain evidence="4">DSM 23422</strain>
    </source>
</reference>
<accession>A0A1I6QRU2</accession>
<dbReference type="Pfam" id="PF02470">
    <property type="entry name" value="MlaD"/>
    <property type="match status" value="1"/>
</dbReference>
<keyword evidence="1" id="KW-1133">Transmembrane helix</keyword>
<gene>
    <name evidence="3" type="ORF">SAMN04488040_0885</name>
</gene>
<feature type="domain" description="Mce/MlaD" evidence="2">
    <location>
        <begin position="38"/>
        <end position="116"/>
    </location>
</feature>
<evidence type="ECO:0000256" key="1">
    <source>
        <dbReference type="SAM" id="Phobius"/>
    </source>
</evidence>
<proteinExistence type="predicted"/>
<evidence type="ECO:0000313" key="3">
    <source>
        <dbReference type="EMBL" id="SFS55114.1"/>
    </source>
</evidence>
<dbReference type="InterPro" id="IPR003399">
    <property type="entry name" value="Mce/MlaD"/>
</dbReference>
<dbReference type="PANTHER" id="PTHR36698:SF2">
    <property type="entry name" value="MCE_MLAD DOMAIN-CONTAINING PROTEIN"/>
    <property type="match status" value="1"/>
</dbReference>
<sequence>MMETRANYILIGIFTLLSILGTLAFFIWLASVQINKQYQTYGILFENVSGLDTSGDVLFNGISVGKVVGLKIADEDPSKVFATIEIEGDVPVRSDTVAQLQSQGVTGVAYISLSGGTPTAPPLVANADGWRMIPSRRSTVQTLVEDAPDILIEAKKLLVQFQNLAGPENQEHVTNILRNIDTSSDRLDEALSDFSKISGTVRDATDQITRFTDRLDSIGAAVTTTLEQADSTLEAATVTFGTADKALTSSVAAIDSAKETFDQAKALLSQQVPEILALVSQASAQANEAIADVQHRTGTTLDGFAQTAELLNARLIELETALEGANTAFTAVTEASDSFDHLVDGDGTLLVAEARVVLADAKTAIDAINAVVANDVPAITADIRSGVATANQAIEDVAAQLTGFTGRLDPMADDVQAALLSAKTLFNQAQGSLTRLDTTLVAADGALGSAQTTFDAATEVLDTDLEPMMTDIRAAADEISRAVTDVTRDMPAITSELRALIARSDAVVQQIQNAVANSTPGIGDFANKGLPELTKLATEARILIDTLGSLTRRIERDPARFILDGRVPEYRR</sequence>
<name>A0A1I6QRU2_9RHOB</name>
<dbReference type="AlphaFoldDB" id="A0A1I6QRU2"/>
<protein>
    <submittedName>
        <fullName evidence="3">Phospholipid/cholesterol/gamma-HCH transport system substrate-binding protein</fullName>
    </submittedName>
</protein>
<dbReference type="EMBL" id="FPAJ01000001">
    <property type="protein sequence ID" value="SFS55114.1"/>
    <property type="molecule type" value="Genomic_DNA"/>
</dbReference>
<evidence type="ECO:0000259" key="2">
    <source>
        <dbReference type="Pfam" id="PF02470"/>
    </source>
</evidence>
<evidence type="ECO:0000313" key="4">
    <source>
        <dbReference type="Proteomes" id="UP000199239"/>
    </source>
</evidence>
<keyword evidence="4" id="KW-1185">Reference proteome</keyword>